<dbReference type="GO" id="GO:0016987">
    <property type="term" value="F:sigma factor activity"/>
    <property type="evidence" value="ECO:0007669"/>
    <property type="project" value="UniProtKB-KW"/>
</dbReference>
<dbReference type="GO" id="GO:0003677">
    <property type="term" value="F:DNA binding"/>
    <property type="evidence" value="ECO:0007669"/>
    <property type="project" value="UniProtKB-KW"/>
</dbReference>
<reference evidence="8" key="1">
    <citation type="journal article" date="2014" name="Int. J. Syst. Evol. Microbiol.">
        <title>Complete genome sequence of Corynebacterium casei LMG S-19264T (=DSM 44701T), isolated from a smear-ripened cheese.</title>
        <authorList>
            <consortium name="US DOE Joint Genome Institute (JGI-PGF)"/>
            <person name="Walter F."/>
            <person name="Albersmeier A."/>
            <person name="Kalinowski J."/>
            <person name="Ruckert C."/>
        </authorList>
    </citation>
    <scope>NUCLEOTIDE SEQUENCE</scope>
    <source>
        <strain evidence="8">JCM 4784</strain>
    </source>
</reference>
<dbReference type="SUPFAM" id="SSF88659">
    <property type="entry name" value="Sigma3 and sigma4 domains of RNA polymerase sigma factors"/>
    <property type="match status" value="1"/>
</dbReference>
<evidence type="ECO:0000313" key="9">
    <source>
        <dbReference type="Proteomes" id="UP000608024"/>
    </source>
</evidence>
<keyword evidence="3" id="KW-0731">Sigma factor</keyword>
<dbReference type="AlphaFoldDB" id="A0A919A185"/>
<evidence type="ECO:0000313" key="8">
    <source>
        <dbReference type="EMBL" id="GHE81864.1"/>
    </source>
</evidence>
<dbReference type="RefSeq" id="WP_229925994.1">
    <property type="nucleotide sequence ID" value="NZ_BNBT01000120.1"/>
</dbReference>
<keyword evidence="4" id="KW-0238">DNA-binding</keyword>
<dbReference type="Pfam" id="PF04542">
    <property type="entry name" value="Sigma70_r2"/>
    <property type="match status" value="1"/>
</dbReference>
<dbReference type="InterPro" id="IPR013325">
    <property type="entry name" value="RNA_pol_sigma_r2"/>
</dbReference>
<name>A0A919A185_9ACTN</name>
<dbReference type="InterPro" id="IPR013249">
    <property type="entry name" value="RNA_pol_sigma70_r4_t2"/>
</dbReference>
<evidence type="ECO:0000259" key="6">
    <source>
        <dbReference type="Pfam" id="PF04542"/>
    </source>
</evidence>
<dbReference type="Gene3D" id="1.10.1740.10">
    <property type="match status" value="1"/>
</dbReference>
<gene>
    <name evidence="8" type="ORF">GCM10018785_57380</name>
</gene>
<dbReference type="NCBIfam" id="TIGR02937">
    <property type="entry name" value="sigma70-ECF"/>
    <property type="match status" value="1"/>
</dbReference>
<dbReference type="PANTHER" id="PTHR43133">
    <property type="entry name" value="RNA POLYMERASE ECF-TYPE SIGMA FACTO"/>
    <property type="match status" value="1"/>
</dbReference>
<evidence type="ECO:0000256" key="4">
    <source>
        <dbReference type="ARBA" id="ARBA00023125"/>
    </source>
</evidence>
<dbReference type="InterPro" id="IPR007627">
    <property type="entry name" value="RNA_pol_sigma70_r2"/>
</dbReference>
<sequence>MGRREERAAEFHEFAHAAGPRLFRTALLLTGGDWHEAEDLVQTVLARVFASWARVRRVEHREAYVRTALVRAHLSVRRLRRSAERPVAVLPEAAGRDGDPALRVTLLQALARLSPKDRAVLVLRYWEDRSVQQTARELGLREGTVRNRSMVALGRLRELLADERDVLTAR</sequence>
<dbReference type="Gene3D" id="1.10.10.10">
    <property type="entry name" value="Winged helix-like DNA-binding domain superfamily/Winged helix DNA-binding domain"/>
    <property type="match status" value="1"/>
</dbReference>
<dbReference type="InterPro" id="IPR039425">
    <property type="entry name" value="RNA_pol_sigma-70-like"/>
</dbReference>
<accession>A0A919A185</accession>
<reference evidence="8" key="2">
    <citation type="submission" date="2020-09" db="EMBL/GenBank/DDBJ databases">
        <authorList>
            <person name="Sun Q."/>
            <person name="Ohkuma M."/>
        </authorList>
    </citation>
    <scope>NUCLEOTIDE SEQUENCE</scope>
    <source>
        <strain evidence="8">JCM 4784</strain>
    </source>
</reference>
<evidence type="ECO:0000256" key="2">
    <source>
        <dbReference type="ARBA" id="ARBA00023015"/>
    </source>
</evidence>
<dbReference type="CDD" id="cd06171">
    <property type="entry name" value="Sigma70_r4"/>
    <property type="match status" value="1"/>
</dbReference>
<dbReference type="PANTHER" id="PTHR43133:SF50">
    <property type="entry name" value="ECF RNA POLYMERASE SIGMA FACTOR SIGM"/>
    <property type="match status" value="1"/>
</dbReference>
<dbReference type="Proteomes" id="UP000608024">
    <property type="component" value="Unassembled WGS sequence"/>
</dbReference>
<organism evidence="8 9">
    <name type="scientific">Streptomyces longispororuber</name>
    <dbReference type="NCBI Taxonomy" id="68230"/>
    <lineage>
        <taxon>Bacteria</taxon>
        <taxon>Bacillati</taxon>
        <taxon>Actinomycetota</taxon>
        <taxon>Actinomycetes</taxon>
        <taxon>Kitasatosporales</taxon>
        <taxon>Streptomycetaceae</taxon>
        <taxon>Streptomyces</taxon>
    </lineage>
</organism>
<dbReference type="EMBL" id="BNBT01000120">
    <property type="protein sequence ID" value="GHE81864.1"/>
    <property type="molecule type" value="Genomic_DNA"/>
</dbReference>
<evidence type="ECO:0000256" key="3">
    <source>
        <dbReference type="ARBA" id="ARBA00023082"/>
    </source>
</evidence>
<keyword evidence="2" id="KW-0805">Transcription regulation</keyword>
<evidence type="ECO:0000259" key="7">
    <source>
        <dbReference type="Pfam" id="PF08281"/>
    </source>
</evidence>
<dbReference type="SUPFAM" id="SSF88946">
    <property type="entry name" value="Sigma2 domain of RNA polymerase sigma factors"/>
    <property type="match status" value="1"/>
</dbReference>
<comment type="similarity">
    <text evidence="1">Belongs to the sigma-70 factor family. ECF subfamily.</text>
</comment>
<proteinExistence type="inferred from homology"/>
<dbReference type="GO" id="GO:0006352">
    <property type="term" value="P:DNA-templated transcription initiation"/>
    <property type="evidence" value="ECO:0007669"/>
    <property type="project" value="InterPro"/>
</dbReference>
<dbReference type="InterPro" id="IPR013324">
    <property type="entry name" value="RNA_pol_sigma_r3/r4-like"/>
</dbReference>
<feature type="domain" description="RNA polymerase sigma factor 70 region 4 type 2" evidence="7">
    <location>
        <begin position="105"/>
        <end position="148"/>
    </location>
</feature>
<dbReference type="InterPro" id="IPR036388">
    <property type="entry name" value="WH-like_DNA-bd_sf"/>
</dbReference>
<evidence type="ECO:0000256" key="5">
    <source>
        <dbReference type="ARBA" id="ARBA00023163"/>
    </source>
</evidence>
<evidence type="ECO:0000256" key="1">
    <source>
        <dbReference type="ARBA" id="ARBA00010641"/>
    </source>
</evidence>
<protein>
    <submittedName>
        <fullName evidence="8">RNA polymerase sigma24 factor</fullName>
    </submittedName>
</protein>
<keyword evidence="5" id="KW-0804">Transcription</keyword>
<keyword evidence="9" id="KW-1185">Reference proteome</keyword>
<dbReference type="NCBIfam" id="TIGR02983">
    <property type="entry name" value="SigE-fam_strep"/>
    <property type="match status" value="1"/>
</dbReference>
<comment type="caution">
    <text evidence="8">The sequence shown here is derived from an EMBL/GenBank/DDBJ whole genome shotgun (WGS) entry which is preliminary data.</text>
</comment>
<dbReference type="InterPro" id="IPR014284">
    <property type="entry name" value="RNA_pol_sigma-70_dom"/>
</dbReference>
<dbReference type="InterPro" id="IPR014325">
    <property type="entry name" value="RNA_pol_sigma-E_actinobac"/>
</dbReference>
<dbReference type="Pfam" id="PF08281">
    <property type="entry name" value="Sigma70_r4_2"/>
    <property type="match status" value="1"/>
</dbReference>
<feature type="domain" description="RNA polymerase sigma-70 region 2" evidence="6">
    <location>
        <begin position="19"/>
        <end position="75"/>
    </location>
</feature>